<accession>A0ACC0XLZ8</accession>
<dbReference type="EMBL" id="CM047746">
    <property type="protein sequence ID" value="KAJ0020291.1"/>
    <property type="molecule type" value="Genomic_DNA"/>
</dbReference>
<gene>
    <name evidence="1" type="ORF">Pint_31776</name>
</gene>
<reference evidence="2" key="1">
    <citation type="journal article" date="2023" name="G3 (Bethesda)">
        <title>Genome assembly and association tests identify interacting loci associated with vigor, precocity, and sex in interspecific pistachio rootstocks.</title>
        <authorList>
            <person name="Palmer W."/>
            <person name="Jacygrad E."/>
            <person name="Sagayaradj S."/>
            <person name="Cavanaugh K."/>
            <person name="Han R."/>
            <person name="Bertier L."/>
            <person name="Beede B."/>
            <person name="Kafkas S."/>
            <person name="Golino D."/>
            <person name="Preece J."/>
            <person name="Michelmore R."/>
        </authorList>
    </citation>
    <scope>NUCLEOTIDE SEQUENCE [LARGE SCALE GENOMIC DNA]</scope>
</reference>
<dbReference type="Proteomes" id="UP001163603">
    <property type="component" value="Chromosome 11"/>
</dbReference>
<proteinExistence type="predicted"/>
<name>A0ACC0XLZ8_9ROSI</name>
<keyword evidence="2" id="KW-1185">Reference proteome</keyword>
<evidence type="ECO:0000313" key="1">
    <source>
        <dbReference type="EMBL" id="KAJ0020291.1"/>
    </source>
</evidence>
<evidence type="ECO:0000313" key="2">
    <source>
        <dbReference type="Proteomes" id="UP001163603"/>
    </source>
</evidence>
<organism evidence="1 2">
    <name type="scientific">Pistacia integerrima</name>
    <dbReference type="NCBI Taxonomy" id="434235"/>
    <lineage>
        <taxon>Eukaryota</taxon>
        <taxon>Viridiplantae</taxon>
        <taxon>Streptophyta</taxon>
        <taxon>Embryophyta</taxon>
        <taxon>Tracheophyta</taxon>
        <taxon>Spermatophyta</taxon>
        <taxon>Magnoliopsida</taxon>
        <taxon>eudicotyledons</taxon>
        <taxon>Gunneridae</taxon>
        <taxon>Pentapetalae</taxon>
        <taxon>rosids</taxon>
        <taxon>malvids</taxon>
        <taxon>Sapindales</taxon>
        <taxon>Anacardiaceae</taxon>
        <taxon>Pistacia</taxon>
    </lineage>
</organism>
<comment type="caution">
    <text evidence="1">The sequence shown here is derived from an EMBL/GenBank/DDBJ whole genome shotgun (WGS) entry which is preliminary data.</text>
</comment>
<sequence length="313" mass="34357">MSSATPAYRPYRHLKTLTAHSRAVSCVKFSNDGTLLASASLDKTLIIWSASTLSLIHCLVGHSDGISDLAWSSDSHYICSASDDRTLRIWDARAPFDCLKTLRGHSDFVFCVNFNPQSNLIVSGSFDETIRVWEVKTGKCMRVIQAHAMPVTSVHFNRDGSLIVTGSHDGSCKIWDAGEGTCLKTLIDDKDPAVSFAKFSPNGKFILVGTLDSTLCRSCGITQLGKFLKVYTGHTNRAYCITSTFSVTNGKYIVSGSEDKCVYLWDLQQKTMLQKLEGHTDTVISVTCHPTENKIASAGLDGDRTVRIWVQDA</sequence>
<protein>
    <submittedName>
        <fullName evidence="1">Uncharacterized protein</fullName>
    </submittedName>
</protein>